<dbReference type="EMBL" id="RXGB01007406">
    <property type="protein sequence ID" value="TMW85491.1"/>
    <property type="molecule type" value="Genomic_DNA"/>
</dbReference>
<organism evidence="1">
    <name type="scientific">Solanum chilense</name>
    <name type="common">Tomato</name>
    <name type="synonym">Lycopersicon chilense</name>
    <dbReference type="NCBI Taxonomy" id="4083"/>
    <lineage>
        <taxon>Eukaryota</taxon>
        <taxon>Viridiplantae</taxon>
        <taxon>Streptophyta</taxon>
        <taxon>Embryophyta</taxon>
        <taxon>Tracheophyta</taxon>
        <taxon>Spermatophyta</taxon>
        <taxon>Magnoliopsida</taxon>
        <taxon>eudicotyledons</taxon>
        <taxon>Gunneridae</taxon>
        <taxon>Pentapetalae</taxon>
        <taxon>asterids</taxon>
        <taxon>lamiids</taxon>
        <taxon>Solanales</taxon>
        <taxon>Solanaceae</taxon>
        <taxon>Solanoideae</taxon>
        <taxon>Solaneae</taxon>
        <taxon>Solanum</taxon>
        <taxon>Solanum subgen. Lycopersicon</taxon>
    </lineage>
</organism>
<gene>
    <name evidence="1" type="ORF">EJD97_023062</name>
</gene>
<sequence>MTTCFILHNMIIEDEHDLNASIKDVVEAQTPMIKMEVDENILFEQLLARHEKLKDKNAHFELLMH</sequence>
<comment type="caution">
    <text evidence="1">The sequence shown here is derived from an EMBL/GenBank/DDBJ whole genome shotgun (WGS) entry which is preliminary data.</text>
</comment>
<accession>A0A6N2AWQ6</accession>
<dbReference type="AlphaFoldDB" id="A0A6N2AWQ6"/>
<evidence type="ECO:0000313" key="1">
    <source>
        <dbReference type="EMBL" id="TMW85491.1"/>
    </source>
</evidence>
<protein>
    <submittedName>
        <fullName evidence="1">Uncharacterized protein</fullName>
    </submittedName>
</protein>
<name>A0A6N2AWQ6_SOLCI</name>
<reference evidence="1" key="1">
    <citation type="submission" date="2019-05" db="EMBL/GenBank/DDBJ databases">
        <title>The de novo reference genome and transcriptome assemblies of the wild tomato species Solanum chilense.</title>
        <authorList>
            <person name="Stam R."/>
            <person name="Nosenko T."/>
            <person name="Hoerger A.C."/>
            <person name="Stephan W."/>
            <person name="Seidel M.A."/>
            <person name="Kuhn J.M.M."/>
            <person name="Haberer G."/>
            <person name="Tellier A."/>
        </authorList>
    </citation>
    <scope>NUCLEOTIDE SEQUENCE</scope>
    <source>
        <tissue evidence="1">Mature leaves</tissue>
    </source>
</reference>
<proteinExistence type="predicted"/>